<evidence type="ECO:0000256" key="4">
    <source>
        <dbReference type="ARBA" id="ARBA00022827"/>
    </source>
</evidence>
<dbReference type="Gene3D" id="3.30.9.10">
    <property type="entry name" value="D-Amino Acid Oxidase, subunit A, domain 2"/>
    <property type="match status" value="1"/>
</dbReference>
<dbReference type="Proteomes" id="UP001175226">
    <property type="component" value="Unassembled WGS sequence"/>
</dbReference>
<dbReference type="GO" id="GO:0008115">
    <property type="term" value="F:sarcosine oxidase activity"/>
    <property type="evidence" value="ECO:0007669"/>
    <property type="project" value="TreeGrafter"/>
</dbReference>
<evidence type="ECO:0000313" key="8">
    <source>
        <dbReference type="Proteomes" id="UP001175226"/>
    </source>
</evidence>
<evidence type="ECO:0000256" key="5">
    <source>
        <dbReference type="ARBA" id="ARBA00023002"/>
    </source>
</evidence>
<dbReference type="SUPFAM" id="SSF51905">
    <property type="entry name" value="FAD/NAD(P)-binding domain"/>
    <property type="match status" value="1"/>
</dbReference>
<name>A0AA39JKU6_9AGAR</name>
<dbReference type="Gene3D" id="3.50.50.60">
    <property type="entry name" value="FAD/NAD(P)-binding domain"/>
    <property type="match status" value="1"/>
</dbReference>
<dbReference type="EMBL" id="JAUEPT010000019">
    <property type="protein sequence ID" value="KAK0444329.1"/>
    <property type="molecule type" value="Genomic_DNA"/>
</dbReference>
<dbReference type="PANTHER" id="PTHR10961:SF15">
    <property type="entry name" value="FAD DEPENDENT OXIDOREDUCTASE DOMAIN-CONTAINING PROTEIN"/>
    <property type="match status" value="1"/>
</dbReference>
<reference evidence="7" key="1">
    <citation type="submission" date="2023-06" db="EMBL/GenBank/DDBJ databases">
        <authorList>
            <consortium name="Lawrence Berkeley National Laboratory"/>
            <person name="Ahrendt S."/>
            <person name="Sahu N."/>
            <person name="Indic B."/>
            <person name="Wong-Bajracharya J."/>
            <person name="Merenyi Z."/>
            <person name="Ke H.-M."/>
            <person name="Monk M."/>
            <person name="Kocsube S."/>
            <person name="Drula E."/>
            <person name="Lipzen A."/>
            <person name="Balint B."/>
            <person name="Henrissat B."/>
            <person name="Andreopoulos B."/>
            <person name="Martin F.M."/>
            <person name="Harder C.B."/>
            <person name="Rigling D."/>
            <person name="Ford K.L."/>
            <person name="Foster G.D."/>
            <person name="Pangilinan J."/>
            <person name="Papanicolaou A."/>
            <person name="Barry K."/>
            <person name="LaButti K."/>
            <person name="Viragh M."/>
            <person name="Koriabine M."/>
            <person name="Yan M."/>
            <person name="Riley R."/>
            <person name="Champramary S."/>
            <person name="Plett K.L."/>
            <person name="Tsai I.J."/>
            <person name="Slot J."/>
            <person name="Sipos G."/>
            <person name="Plett J."/>
            <person name="Nagy L.G."/>
            <person name="Grigoriev I.V."/>
        </authorList>
    </citation>
    <scope>NUCLEOTIDE SEQUENCE</scope>
    <source>
        <strain evidence="7">FPL87.14</strain>
    </source>
</reference>
<evidence type="ECO:0000256" key="3">
    <source>
        <dbReference type="ARBA" id="ARBA00022630"/>
    </source>
</evidence>
<keyword evidence="8" id="KW-1185">Reference proteome</keyword>
<dbReference type="Pfam" id="PF01266">
    <property type="entry name" value="DAO"/>
    <property type="match status" value="1"/>
</dbReference>
<evidence type="ECO:0000256" key="2">
    <source>
        <dbReference type="ARBA" id="ARBA00010989"/>
    </source>
</evidence>
<protein>
    <submittedName>
        <fullName evidence="7">FAD dependent oxidoreductase</fullName>
    </submittedName>
</protein>
<gene>
    <name evidence="7" type="ORF">EV421DRAFT_389436</name>
</gene>
<sequence>MASLQDKKVIIVGGAVAGLSTSLHLARAGVDVTVLDYQPYEENGYAPSKGCDAPSADVNKVFRCWCEYFASRLLFILITASVDGKETEYQHLAFAAREEWFQWNKDIAATPAEDLPPSLTPNTQLLYLSGVLRLPSTESSPLSKFDLDSLATLTPEQKRHAHILSEGGDLGGESRRVRAVNWNGDGILDLNGGFTRADKACAYAKYLAGKAGVKFILGPEKGKVVEIIKEDKDGEKKATGVKTKDSVVHTGDLIIVAAGGWTPSLLPETADRLETTAGSVLLYQFPPKEQEPELWSKYSPENFLVWAWGLNGASPIGNVYGFPITEDGLFKVGYRGLKYTNFADHPSEPGLRISVPKTKYTEIKETRVPLVAVELIKDTLGKLFPDIAEKATVASTRLCWYCDSLDNNFLIDYVPGYSKSLFVVSGGSGHMFKFLPNLGEKVIDVLLERENEYTKLWKWPQPDKERIPWIEKTNGLQEGELGPRVLRKVVLAEEVDLTI</sequence>
<keyword evidence="4" id="KW-0274">FAD</keyword>
<comment type="similarity">
    <text evidence="2">Belongs to the MSOX/MTOX family.</text>
</comment>
<evidence type="ECO:0000259" key="6">
    <source>
        <dbReference type="Pfam" id="PF01266"/>
    </source>
</evidence>
<dbReference type="PRINTS" id="PR00420">
    <property type="entry name" value="RNGMNOXGNASE"/>
</dbReference>
<accession>A0AA39JKU6</accession>
<evidence type="ECO:0000313" key="7">
    <source>
        <dbReference type="EMBL" id="KAK0444329.1"/>
    </source>
</evidence>
<feature type="domain" description="FAD dependent oxidoreductase" evidence="6">
    <location>
        <begin position="8"/>
        <end position="443"/>
    </location>
</feature>
<comment type="cofactor">
    <cofactor evidence="1">
        <name>FAD</name>
        <dbReference type="ChEBI" id="CHEBI:57692"/>
    </cofactor>
</comment>
<proteinExistence type="inferred from homology"/>
<keyword evidence="5" id="KW-0560">Oxidoreductase</keyword>
<dbReference type="InterPro" id="IPR045170">
    <property type="entry name" value="MTOX"/>
</dbReference>
<dbReference type="PANTHER" id="PTHR10961">
    <property type="entry name" value="PEROXISOMAL SARCOSINE OXIDASE"/>
    <property type="match status" value="1"/>
</dbReference>
<evidence type="ECO:0000256" key="1">
    <source>
        <dbReference type="ARBA" id="ARBA00001974"/>
    </source>
</evidence>
<dbReference type="InterPro" id="IPR006076">
    <property type="entry name" value="FAD-dep_OxRdtase"/>
</dbReference>
<dbReference type="InterPro" id="IPR036188">
    <property type="entry name" value="FAD/NAD-bd_sf"/>
</dbReference>
<keyword evidence="3" id="KW-0285">Flavoprotein</keyword>
<dbReference type="AlphaFoldDB" id="A0AA39JKU6"/>
<organism evidence="7 8">
    <name type="scientific">Armillaria borealis</name>
    <dbReference type="NCBI Taxonomy" id="47425"/>
    <lineage>
        <taxon>Eukaryota</taxon>
        <taxon>Fungi</taxon>
        <taxon>Dikarya</taxon>
        <taxon>Basidiomycota</taxon>
        <taxon>Agaricomycotina</taxon>
        <taxon>Agaricomycetes</taxon>
        <taxon>Agaricomycetidae</taxon>
        <taxon>Agaricales</taxon>
        <taxon>Marasmiineae</taxon>
        <taxon>Physalacriaceae</taxon>
        <taxon>Armillaria</taxon>
    </lineage>
</organism>
<comment type="caution">
    <text evidence="7">The sequence shown here is derived from an EMBL/GenBank/DDBJ whole genome shotgun (WGS) entry which is preliminary data.</text>
</comment>
<dbReference type="GO" id="GO:0050660">
    <property type="term" value="F:flavin adenine dinucleotide binding"/>
    <property type="evidence" value="ECO:0007669"/>
    <property type="project" value="InterPro"/>
</dbReference>